<evidence type="ECO:0000256" key="5">
    <source>
        <dbReference type="ARBA" id="ARBA00022777"/>
    </source>
</evidence>
<dbReference type="EMBL" id="AODQ01000056">
    <property type="protein sequence ID" value="EMR02504.1"/>
    <property type="molecule type" value="Genomic_DNA"/>
</dbReference>
<keyword evidence="4 7" id="KW-0808">Transferase</keyword>
<dbReference type="CDD" id="cd00075">
    <property type="entry name" value="HATPase"/>
    <property type="match status" value="1"/>
</dbReference>
<dbReference type="InterPro" id="IPR003661">
    <property type="entry name" value="HisK_dim/P_dom"/>
</dbReference>
<dbReference type="Gene3D" id="3.30.565.10">
    <property type="entry name" value="Histidine kinase-like ATPase, C-terminal domain"/>
    <property type="match status" value="1"/>
</dbReference>
<keyword evidence="8" id="KW-1185">Reference proteome</keyword>
<name>M7NVJ8_9BACT</name>
<dbReference type="InterPro" id="IPR029016">
    <property type="entry name" value="GAF-like_dom_sf"/>
</dbReference>
<dbReference type="InterPro" id="IPR004358">
    <property type="entry name" value="Sig_transdc_His_kin-like_C"/>
</dbReference>
<dbReference type="PANTHER" id="PTHR43547:SF2">
    <property type="entry name" value="HYBRID SIGNAL TRANSDUCTION HISTIDINE KINASE C"/>
    <property type="match status" value="1"/>
</dbReference>
<dbReference type="Pfam" id="PF01590">
    <property type="entry name" value="GAF"/>
    <property type="match status" value="1"/>
</dbReference>
<dbReference type="AlphaFoldDB" id="M7NVJ8"/>
<dbReference type="Pfam" id="PF00512">
    <property type="entry name" value="HisKA"/>
    <property type="match status" value="1"/>
</dbReference>
<keyword evidence="5 7" id="KW-0418">Kinase</keyword>
<dbReference type="InterPro" id="IPR005467">
    <property type="entry name" value="His_kinase_dom"/>
</dbReference>
<dbReference type="InterPro" id="IPR036890">
    <property type="entry name" value="HATPase_C_sf"/>
</dbReference>
<dbReference type="PROSITE" id="PS50109">
    <property type="entry name" value="HIS_KIN"/>
    <property type="match status" value="1"/>
</dbReference>
<dbReference type="Proteomes" id="UP000011910">
    <property type="component" value="Unassembled WGS sequence"/>
</dbReference>
<dbReference type="GO" id="GO:0000155">
    <property type="term" value="F:phosphorelay sensor kinase activity"/>
    <property type="evidence" value="ECO:0007669"/>
    <property type="project" value="InterPro"/>
</dbReference>
<evidence type="ECO:0000313" key="8">
    <source>
        <dbReference type="Proteomes" id="UP000011910"/>
    </source>
</evidence>
<keyword evidence="3" id="KW-0597">Phosphoprotein</keyword>
<dbReference type="InterPro" id="IPR003594">
    <property type="entry name" value="HATPase_dom"/>
</dbReference>
<evidence type="ECO:0000256" key="4">
    <source>
        <dbReference type="ARBA" id="ARBA00022679"/>
    </source>
</evidence>
<gene>
    <name evidence="7" type="primary">senX3_1</name>
    <name evidence="7" type="ORF">ADICEAN_02377</name>
</gene>
<dbReference type="SUPFAM" id="SSF55874">
    <property type="entry name" value="ATPase domain of HSP90 chaperone/DNA topoisomerase II/histidine kinase"/>
    <property type="match status" value="1"/>
</dbReference>
<sequence length="405" mass="45246">MKNTFGREIIPQNDEARVAALHRYEILDSPPEEVFEKIARLAQSMFKTPIALVALVDKERVFFKANVGMGDTLNVSRGVSLCSLAVADEEVVVFEDARKDPCLLHNPLVAGTFGLQFYAGAPITTPDGYAVGTVCLVDHTPRQFTDEQRSQLQQLADLVMHELELRLSTRKTLAMQTELLQTTIHDIKNPLNNILGLASLISSSKDMATTLEYVRLIKQSSTALNGVVQQLLETTLNFPDEWGLRQEQVDLAEILKRTVEENRATVLKKEQTITTSIEASPRVLGDPQRLKIVLDNLISNAIKYSPTDTTIHIALSQQNGSALLEIRDQGQGLTEEDQQKMFRKYGRLSAQPTGNETSSGLGLYISKRIVEQHQGRIWAQSEGKNRGSRFMVELPRMRSNKFQTG</sequence>
<dbReference type="SMART" id="SM00065">
    <property type="entry name" value="GAF"/>
    <property type="match status" value="1"/>
</dbReference>
<feature type="domain" description="Histidine kinase" evidence="6">
    <location>
        <begin position="182"/>
        <end position="398"/>
    </location>
</feature>
<dbReference type="SUPFAM" id="SSF47384">
    <property type="entry name" value="Homodimeric domain of signal transducing histidine kinase"/>
    <property type="match status" value="1"/>
</dbReference>
<dbReference type="eggNOG" id="COG2205">
    <property type="taxonomic scope" value="Bacteria"/>
</dbReference>
<proteinExistence type="predicted"/>
<dbReference type="PRINTS" id="PR00344">
    <property type="entry name" value="BCTRLSENSOR"/>
</dbReference>
<comment type="catalytic activity">
    <reaction evidence="1">
        <text>ATP + protein L-histidine = ADP + protein N-phospho-L-histidine.</text>
        <dbReference type="EC" id="2.7.13.3"/>
    </reaction>
</comment>
<dbReference type="SUPFAM" id="SSF55781">
    <property type="entry name" value="GAF domain-like"/>
    <property type="match status" value="1"/>
</dbReference>
<accession>M7NVJ8</accession>
<dbReference type="InterPro" id="IPR036097">
    <property type="entry name" value="HisK_dim/P_sf"/>
</dbReference>
<dbReference type="STRING" id="1279009.ADICEAN_02377"/>
<evidence type="ECO:0000256" key="2">
    <source>
        <dbReference type="ARBA" id="ARBA00012438"/>
    </source>
</evidence>
<dbReference type="InterPro" id="IPR003018">
    <property type="entry name" value="GAF"/>
</dbReference>
<dbReference type="FunFam" id="3.30.565.10:FF:000006">
    <property type="entry name" value="Sensor histidine kinase WalK"/>
    <property type="match status" value="1"/>
</dbReference>
<evidence type="ECO:0000256" key="3">
    <source>
        <dbReference type="ARBA" id="ARBA00022553"/>
    </source>
</evidence>
<dbReference type="Pfam" id="PF02518">
    <property type="entry name" value="HATPase_c"/>
    <property type="match status" value="1"/>
</dbReference>
<protein>
    <recommendedName>
        <fullName evidence="2">histidine kinase</fullName>
        <ecNumber evidence="2">2.7.13.3</ecNumber>
    </recommendedName>
</protein>
<comment type="caution">
    <text evidence="7">The sequence shown here is derived from an EMBL/GenBank/DDBJ whole genome shotgun (WGS) entry which is preliminary data.</text>
</comment>
<dbReference type="SMART" id="SM00388">
    <property type="entry name" value="HisKA"/>
    <property type="match status" value="1"/>
</dbReference>
<dbReference type="PANTHER" id="PTHR43547">
    <property type="entry name" value="TWO-COMPONENT HISTIDINE KINASE"/>
    <property type="match status" value="1"/>
</dbReference>
<dbReference type="RefSeq" id="WP_009195768.1">
    <property type="nucleotide sequence ID" value="NZ_AODQ01000056.1"/>
</dbReference>
<organism evidence="7 8">
    <name type="scientific">Cesiribacter andamanensis AMV16</name>
    <dbReference type="NCBI Taxonomy" id="1279009"/>
    <lineage>
        <taxon>Bacteria</taxon>
        <taxon>Pseudomonadati</taxon>
        <taxon>Bacteroidota</taxon>
        <taxon>Cytophagia</taxon>
        <taxon>Cytophagales</taxon>
        <taxon>Cesiribacteraceae</taxon>
        <taxon>Cesiribacter</taxon>
    </lineage>
</organism>
<dbReference type="Gene3D" id="1.10.287.130">
    <property type="match status" value="1"/>
</dbReference>
<evidence type="ECO:0000313" key="7">
    <source>
        <dbReference type="EMBL" id="EMR02504.1"/>
    </source>
</evidence>
<dbReference type="EC" id="2.7.13.3" evidence="2"/>
<dbReference type="OrthoDB" id="9811889at2"/>
<evidence type="ECO:0000256" key="1">
    <source>
        <dbReference type="ARBA" id="ARBA00000085"/>
    </source>
</evidence>
<reference evidence="7 8" key="1">
    <citation type="journal article" date="2013" name="Genome Announc.">
        <title>Draft Genome Sequence of Cesiribacter andamanensis Strain AMV16T, Isolated from a Soil Sample from a Mud Volcano in the Andaman Islands, India.</title>
        <authorList>
            <person name="Shivaji S."/>
            <person name="Ara S."/>
            <person name="Begum Z."/>
            <person name="Srinivas T.N."/>
            <person name="Singh A."/>
            <person name="Kumar Pinnaka A."/>
        </authorList>
    </citation>
    <scope>NUCLEOTIDE SEQUENCE [LARGE SCALE GENOMIC DNA]</scope>
    <source>
        <strain evidence="7 8">AMV16</strain>
    </source>
</reference>
<evidence type="ECO:0000259" key="6">
    <source>
        <dbReference type="PROSITE" id="PS50109"/>
    </source>
</evidence>
<dbReference type="CDD" id="cd00082">
    <property type="entry name" value="HisKA"/>
    <property type="match status" value="1"/>
</dbReference>
<dbReference type="Gene3D" id="3.30.450.40">
    <property type="match status" value="1"/>
</dbReference>
<dbReference type="SMART" id="SM00387">
    <property type="entry name" value="HATPase_c"/>
    <property type="match status" value="1"/>
</dbReference>